<proteinExistence type="predicted"/>
<evidence type="ECO:0000256" key="1">
    <source>
        <dbReference type="SAM" id="Phobius"/>
    </source>
</evidence>
<feature type="transmembrane region" description="Helical" evidence="1">
    <location>
        <begin position="12"/>
        <end position="32"/>
    </location>
</feature>
<organism evidence="2 3">
    <name type="scientific">Dendrobium nobile</name>
    <name type="common">Orchid</name>
    <dbReference type="NCBI Taxonomy" id="94219"/>
    <lineage>
        <taxon>Eukaryota</taxon>
        <taxon>Viridiplantae</taxon>
        <taxon>Streptophyta</taxon>
        <taxon>Embryophyta</taxon>
        <taxon>Tracheophyta</taxon>
        <taxon>Spermatophyta</taxon>
        <taxon>Magnoliopsida</taxon>
        <taxon>Liliopsida</taxon>
        <taxon>Asparagales</taxon>
        <taxon>Orchidaceae</taxon>
        <taxon>Epidendroideae</taxon>
        <taxon>Malaxideae</taxon>
        <taxon>Dendrobiinae</taxon>
        <taxon>Dendrobium</taxon>
    </lineage>
</organism>
<dbReference type="EMBL" id="JAGYWB010000018">
    <property type="protein sequence ID" value="KAI0492421.1"/>
    <property type="molecule type" value="Genomic_DNA"/>
</dbReference>
<name>A0A8T3A8V3_DENNO</name>
<evidence type="ECO:0008006" key="4">
    <source>
        <dbReference type="Google" id="ProtNLM"/>
    </source>
</evidence>
<sequence>MELEVRGTGDIIFLMIIMWLLIISMAIFTAIGDNSCSRRLSKMAGLLFIGGKGCGCGGCRYGVGVCGTYLS</sequence>
<keyword evidence="1" id="KW-0812">Transmembrane</keyword>
<dbReference type="AlphaFoldDB" id="A0A8T3A8V3"/>
<protein>
    <recommendedName>
        <fullName evidence="4">Transmembrane protein</fullName>
    </recommendedName>
</protein>
<comment type="caution">
    <text evidence="2">The sequence shown here is derived from an EMBL/GenBank/DDBJ whole genome shotgun (WGS) entry which is preliminary data.</text>
</comment>
<accession>A0A8T3A8V3</accession>
<keyword evidence="1" id="KW-1133">Transmembrane helix</keyword>
<evidence type="ECO:0000313" key="3">
    <source>
        <dbReference type="Proteomes" id="UP000829196"/>
    </source>
</evidence>
<keyword evidence="1" id="KW-0472">Membrane</keyword>
<gene>
    <name evidence="2" type="ORF">KFK09_026693</name>
</gene>
<keyword evidence="3" id="KW-1185">Reference proteome</keyword>
<reference evidence="2" key="1">
    <citation type="journal article" date="2022" name="Front. Genet.">
        <title>Chromosome-Scale Assembly of the Dendrobium nobile Genome Provides Insights Into the Molecular Mechanism of the Biosynthesis of the Medicinal Active Ingredient of Dendrobium.</title>
        <authorList>
            <person name="Xu Q."/>
            <person name="Niu S.-C."/>
            <person name="Li K.-L."/>
            <person name="Zheng P.-J."/>
            <person name="Zhang X.-J."/>
            <person name="Jia Y."/>
            <person name="Liu Y."/>
            <person name="Niu Y.-X."/>
            <person name="Yu L.-H."/>
            <person name="Chen D.-F."/>
            <person name="Zhang G.-Q."/>
        </authorList>
    </citation>
    <scope>NUCLEOTIDE SEQUENCE</scope>
    <source>
        <tissue evidence="2">Leaf</tissue>
    </source>
</reference>
<dbReference type="Proteomes" id="UP000829196">
    <property type="component" value="Unassembled WGS sequence"/>
</dbReference>
<evidence type="ECO:0000313" key="2">
    <source>
        <dbReference type="EMBL" id="KAI0492421.1"/>
    </source>
</evidence>